<gene>
    <name evidence="3" type="ORF">AQS70_18810</name>
</gene>
<dbReference type="Proteomes" id="UP000050342">
    <property type="component" value="Unassembled WGS sequence"/>
</dbReference>
<comment type="caution">
    <text evidence="3">The sequence shown here is derived from an EMBL/GenBank/DDBJ whole genome shotgun (WGS) entry which is preliminary data.</text>
</comment>
<dbReference type="STRING" id="1563157.AQS70_18810"/>
<feature type="transmembrane region" description="Helical" evidence="2">
    <location>
        <begin position="82"/>
        <end position="103"/>
    </location>
</feature>
<evidence type="ECO:0000313" key="4">
    <source>
        <dbReference type="Proteomes" id="UP000050342"/>
    </source>
</evidence>
<evidence type="ECO:0008006" key="5">
    <source>
        <dbReference type="Google" id="ProtNLM"/>
    </source>
</evidence>
<keyword evidence="1" id="KW-0175">Coiled coil</keyword>
<protein>
    <recommendedName>
        <fullName evidence="5">Lipoprotein</fullName>
    </recommendedName>
</protein>
<evidence type="ECO:0000256" key="1">
    <source>
        <dbReference type="SAM" id="Coils"/>
    </source>
</evidence>
<dbReference type="RefSeq" id="WP_055101248.1">
    <property type="nucleotide sequence ID" value="NZ_LLWH01000011.1"/>
</dbReference>
<dbReference type="AlphaFoldDB" id="A0A0Q0X5P0"/>
<keyword evidence="2" id="KW-0812">Transmembrane</keyword>
<sequence length="244" mass="26246">MMRSLLASSRYMMSFVLIAGVLLTGCASTGSNSLGMGAPAPDPRLTQGTDAQFFSKSGYQACAMGAGAAVLACVLSNPNNKAVCMIAAGVAACGVAMGANYYVDQRRSEYADTNQRLQKYNSDVQLDTQKVVMRTATAQQVIDDDKVQVEQIKRDLASKKIDKAQAQKQIASIDSNIEQLRLEVKNMQSKVTGYNDAMKVERSQGAGPELQQIDANIAKMNQKVVSLQKEVDGLYSQRSAITLG</sequence>
<proteinExistence type="predicted"/>
<dbReference type="PROSITE" id="PS51257">
    <property type="entry name" value="PROKAR_LIPOPROTEIN"/>
    <property type="match status" value="1"/>
</dbReference>
<reference evidence="3 4" key="1">
    <citation type="submission" date="2015-10" db="EMBL/GenBank/DDBJ databases">
        <title>Pseudomonas helleri sp. nov. and Pseudomonas weihenstephanensis sp. nov., isolated from raw cows milk.</title>
        <authorList>
            <person name="Von Neubeck M."/>
            <person name="Huptas C."/>
            <person name="Wenning M."/>
            <person name="Scherer S."/>
        </authorList>
    </citation>
    <scope>NUCLEOTIDE SEQUENCE [LARGE SCALE GENOMIC DNA]</scope>
    <source>
        <strain evidence="3 4">BSTT44</strain>
    </source>
</reference>
<accession>A0A0Q0X5P0</accession>
<dbReference type="OrthoDB" id="5765242at2"/>
<keyword evidence="2" id="KW-0472">Membrane</keyword>
<organism evidence="3 4">
    <name type="scientific">Pseudomonas endophytica</name>
    <dbReference type="NCBI Taxonomy" id="1563157"/>
    <lineage>
        <taxon>Bacteria</taxon>
        <taxon>Pseudomonadati</taxon>
        <taxon>Pseudomonadota</taxon>
        <taxon>Gammaproteobacteria</taxon>
        <taxon>Pseudomonadales</taxon>
        <taxon>Pseudomonadaceae</taxon>
        <taxon>Pseudomonas</taxon>
    </lineage>
</organism>
<evidence type="ECO:0000313" key="3">
    <source>
        <dbReference type="EMBL" id="KQB55365.1"/>
    </source>
</evidence>
<name>A0A0Q0X5P0_9PSED</name>
<dbReference type="EMBL" id="LLWH01000011">
    <property type="protein sequence ID" value="KQB55365.1"/>
    <property type="molecule type" value="Genomic_DNA"/>
</dbReference>
<keyword evidence="2" id="KW-1133">Transmembrane helix</keyword>
<evidence type="ECO:0000256" key="2">
    <source>
        <dbReference type="SAM" id="Phobius"/>
    </source>
</evidence>
<keyword evidence="4" id="KW-1185">Reference proteome</keyword>
<feature type="coiled-coil region" evidence="1">
    <location>
        <begin position="149"/>
        <end position="237"/>
    </location>
</feature>